<evidence type="ECO:0000259" key="2">
    <source>
        <dbReference type="Pfam" id="PF04773"/>
    </source>
</evidence>
<evidence type="ECO:0000313" key="4">
    <source>
        <dbReference type="EMBL" id="RXG13336.1"/>
    </source>
</evidence>
<dbReference type="OrthoDB" id="651134at2"/>
<evidence type="ECO:0000313" key="5">
    <source>
        <dbReference type="Proteomes" id="UP000289821"/>
    </source>
</evidence>
<feature type="domain" description="Protein FecR C-terminal" evidence="3">
    <location>
        <begin position="314"/>
        <end position="382"/>
    </location>
</feature>
<name>A0A4Q0NRR8_9FLAO</name>
<comment type="caution">
    <text evidence="4">The sequence shown here is derived from an EMBL/GenBank/DDBJ whole genome shotgun (WGS) entry which is preliminary data.</text>
</comment>
<proteinExistence type="predicted"/>
<dbReference type="FunFam" id="2.60.120.1440:FF:000001">
    <property type="entry name" value="Putative anti-sigma factor"/>
    <property type="match status" value="1"/>
</dbReference>
<reference evidence="4 5" key="1">
    <citation type="submission" date="2018-07" db="EMBL/GenBank/DDBJ databases">
        <title>Leeuwenhoekiella genomics.</title>
        <authorList>
            <person name="Tahon G."/>
            <person name="Willems A."/>
        </authorList>
    </citation>
    <scope>NUCLEOTIDE SEQUENCE [LARGE SCALE GENOMIC DNA]</scope>
    <source>
        <strain evidence="4 5">R-50232</strain>
    </source>
</reference>
<dbReference type="PANTHER" id="PTHR30273">
    <property type="entry name" value="PERIPLASMIC SIGNAL SENSOR AND SIGMA FACTOR ACTIVATOR FECR-RELATED"/>
    <property type="match status" value="1"/>
</dbReference>
<dbReference type="InterPro" id="IPR012373">
    <property type="entry name" value="Ferrdict_sens_TM"/>
</dbReference>
<accession>A0A4Q0NRR8</accession>
<protein>
    <submittedName>
        <fullName evidence="4">FecR family protein</fullName>
    </submittedName>
</protein>
<feature type="transmembrane region" description="Helical" evidence="1">
    <location>
        <begin position="85"/>
        <end position="108"/>
    </location>
</feature>
<keyword evidence="5" id="KW-1185">Reference proteome</keyword>
<dbReference type="PANTHER" id="PTHR30273:SF2">
    <property type="entry name" value="PROTEIN FECR"/>
    <property type="match status" value="1"/>
</dbReference>
<keyword evidence="1" id="KW-0472">Membrane</keyword>
<gene>
    <name evidence="4" type="ORF">DSM04_105315</name>
</gene>
<evidence type="ECO:0000256" key="1">
    <source>
        <dbReference type="SAM" id="Phobius"/>
    </source>
</evidence>
<dbReference type="Gene3D" id="2.60.120.1440">
    <property type="match status" value="1"/>
</dbReference>
<dbReference type="Pfam" id="PF16344">
    <property type="entry name" value="FecR_C"/>
    <property type="match status" value="1"/>
</dbReference>
<dbReference type="GO" id="GO:0016989">
    <property type="term" value="F:sigma factor antagonist activity"/>
    <property type="evidence" value="ECO:0007669"/>
    <property type="project" value="TreeGrafter"/>
</dbReference>
<keyword evidence="1" id="KW-0812">Transmembrane</keyword>
<dbReference type="PIRSF" id="PIRSF018266">
    <property type="entry name" value="FecR"/>
    <property type="match status" value="1"/>
</dbReference>
<dbReference type="InterPro" id="IPR006860">
    <property type="entry name" value="FecR"/>
</dbReference>
<dbReference type="Gene3D" id="3.55.50.30">
    <property type="match status" value="1"/>
</dbReference>
<evidence type="ECO:0000259" key="3">
    <source>
        <dbReference type="Pfam" id="PF16344"/>
    </source>
</evidence>
<dbReference type="InterPro" id="IPR032508">
    <property type="entry name" value="FecR_C"/>
</dbReference>
<dbReference type="Pfam" id="PF04773">
    <property type="entry name" value="FecR"/>
    <property type="match status" value="1"/>
</dbReference>
<dbReference type="EMBL" id="QOVI01000005">
    <property type="protein sequence ID" value="RXG13336.1"/>
    <property type="molecule type" value="Genomic_DNA"/>
</dbReference>
<keyword evidence="1" id="KW-1133">Transmembrane helix</keyword>
<dbReference type="Proteomes" id="UP000289821">
    <property type="component" value="Unassembled WGS sequence"/>
</dbReference>
<feature type="domain" description="FecR protein" evidence="2">
    <location>
        <begin position="174"/>
        <end position="269"/>
    </location>
</feature>
<organism evidence="4 5">
    <name type="scientific">Leeuwenhoekiella aestuarii</name>
    <dbReference type="NCBI Taxonomy" id="2249426"/>
    <lineage>
        <taxon>Bacteria</taxon>
        <taxon>Pseudomonadati</taxon>
        <taxon>Bacteroidota</taxon>
        <taxon>Flavobacteriia</taxon>
        <taxon>Flavobacteriales</taxon>
        <taxon>Flavobacteriaceae</taxon>
        <taxon>Leeuwenhoekiella</taxon>
    </lineage>
</organism>
<dbReference type="AlphaFoldDB" id="A0A4Q0NRR8"/>
<sequence length="383" mass="44138">MSRNSIENSLIRYLTGQASENDVESLSEWIKDDENQKMFHDYVKIHFEISTVLQNEEIAPLKDRLMSKISENKKKNSKKITTKRILSYAALVIVFITGGYFSATQLLLPLINNTEQNIQEKFVILETEEGDLIKLQPTKEKVITNAQGNSIGNQKGEKLIYLNDAHVADPSYVTIRIPYGKKFNIVLADGTSIYLNSGSTLRYPTFFKKDIPRSVTLTGEAFFEVAEDKTHPFIVESDAIKIKVLGTKFNVNNYAENQNIHTVLVEGSVSLLNPKNSDEILLKPNQKADWNRKDNTINVEDVDSYRYTAWMDGKLIFRNAKFNKISRALERKYNVKIEIENKELEKEIFDASFDIESIREVLESFKRSYSFEYKIDKNHITIY</sequence>
<dbReference type="RefSeq" id="WP_128762103.1">
    <property type="nucleotide sequence ID" value="NZ_QOVI01000005.1"/>
</dbReference>